<evidence type="ECO:0008006" key="6">
    <source>
        <dbReference type="Google" id="ProtNLM"/>
    </source>
</evidence>
<dbReference type="STRING" id="1842532.A7E78_09200"/>
<dbReference type="AlphaFoldDB" id="A0A1L3GQS3"/>
<dbReference type="GO" id="GO:0000160">
    <property type="term" value="P:phosphorelay signal transduction system"/>
    <property type="evidence" value="ECO:0007669"/>
    <property type="project" value="InterPro"/>
</dbReference>
<gene>
    <name evidence="4" type="ORF">A7E78_09200</name>
</gene>
<dbReference type="Proteomes" id="UP000182517">
    <property type="component" value="Chromosome"/>
</dbReference>
<keyword evidence="1" id="KW-0597">Phosphoprotein</keyword>
<dbReference type="Gene3D" id="3.40.50.2300">
    <property type="match status" value="1"/>
</dbReference>
<evidence type="ECO:0000259" key="2">
    <source>
        <dbReference type="PROSITE" id="PS50110"/>
    </source>
</evidence>
<protein>
    <recommendedName>
        <fullName evidence="6">Chemotaxis protein CheV</fullName>
    </recommendedName>
</protein>
<dbReference type="OrthoDB" id="9806105at2"/>
<accession>A0A1L3GQS3</accession>
<dbReference type="SMART" id="SM00448">
    <property type="entry name" value="REC"/>
    <property type="match status" value="1"/>
</dbReference>
<dbReference type="Gene3D" id="2.30.30.40">
    <property type="entry name" value="SH3 Domains"/>
    <property type="match status" value="1"/>
</dbReference>
<dbReference type="Pfam" id="PF00072">
    <property type="entry name" value="Response_reg"/>
    <property type="match status" value="1"/>
</dbReference>
<dbReference type="KEGG" id="pef:A7E78_09200"/>
<dbReference type="RefSeq" id="WP_072283959.1">
    <property type="nucleotide sequence ID" value="NZ_CP015519.1"/>
</dbReference>
<feature type="domain" description="Response regulatory" evidence="2">
    <location>
        <begin position="192"/>
        <end position="321"/>
    </location>
</feature>
<dbReference type="PANTHER" id="PTHR47233">
    <property type="entry name" value="CHEMOTAXIS PROTEIN CHEV"/>
    <property type="match status" value="1"/>
</dbReference>
<dbReference type="InterPro" id="IPR036061">
    <property type="entry name" value="CheW-like_dom_sf"/>
</dbReference>
<dbReference type="SUPFAM" id="SSF52172">
    <property type="entry name" value="CheY-like"/>
    <property type="match status" value="1"/>
</dbReference>
<dbReference type="PANTHER" id="PTHR47233:SF3">
    <property type="entry name" value="CHEMOTAXIS PROTEIN CHEV"/>
    <property type="match status" value="1"/>
</dbReference>
<evidence type="ECO:0000259" key="3">
    <source>
        <dbReference type="PROSITE" id="PS50851"/>
    </source>
</evidence>
<feature type="domain" description="CheW-like" evidence="3">
    <location>
        <begin position="18"/>
        <end position="161"/>
    </location>
</feature>
<dbReference type="PROSITE" id="PS50110">
    <property type="entry name" value="RESPONSE_REGULATORY"/>
    <property type="match status" value="1"/>
</dbReference>
<dbReference type="InterPro" id="IPR001789">
    <property type="entry name" value="Sig_transdc_resp-reg_receiver"/>
</dbReference>
<dbReference type="Pfam" id="PF01584">
    <property type="entry name" value="CheW"/>
    <property type="match status" value="1"/>
</dbReference>
<dbReference type="GO" id="GO:0006935">
    <property type="term" value="P:chemotaxis"/>
    <property type="evidence" value="ECO:0007669"/>
    <property type="project" value="InterPro"/>
</dbReference>
<dbReference type="Gene3D" id="2.40.50.180">
    <property type="entry name" value="CheA-289, Domain 4"/>
    <property type="match status" value="1"/>
</dbReference>
<dbReference type="InterPro" id="IPR011006">
    <property type="entry name" value="CheY-like_superfamily"/>
</dbReference>
<name>A0A1L3GQS3_9BACT</name>
<evidence type="ECO:0000313" key="4">
    <source>
        <dbReference type="EMBL" id="APG27998.1"/>
    </source>
</evidence>
<keyword evidence="5" id="KW-1185">Reference proteome</keyword>
<dbReference type="InterPro" id="IPR024181">
    <property type="entry name" value="Chemotax_regulator_CheV"/>
</dbReference>
<dbReference type="InterPro" id="IPR002545">
    <property type="entry name" value="CheW-lke_dom"/>
</dbReference>
<organism evidence="4 5">
    <name type="scientific">Syntrophotalea acetylenivorans</name>
    <dbReference type="NCBI Taxonomy" id="1842532"/>
    <lineage>
        <taxon>Bacteria</taxon>
        <taxon>Pseudomonadati</taxon>
        <taxon>Thermodesulfobacteriota</taxon>
        <taxon>Desulfuromonadia</taxon>
        <taxon>Desulfuromonadales</taxon>
        <taxon>Syntrophotaleaceae</taxon>
        <taxon>Syntrophotalea</taxon>
    </lineage>
</organism>
<proteinExistence type="predicted"/>
<dbReference type="PIRSF" id="PIRSF002867">
    <property type="entry name" value="CheV"/>
    <property type="match status" value="1"/>
</dbReference>
<dbReference type="SMART" id="SM00260">
    <property type="entry name" value="CheW"/>
    <property type="match status" value="1"/>
</dbReference>
<evidence type="ECO:0000256" key="1">
    <source>
        <dbReference type="PROSITE-ProRule" id="PRU00169"/>
    </source>
</evidence>
<feature type="modified residue" description="4-aspartylphosphate" evidence="1">
    <location>
        <position position="254"/>
    </location>
</feature>
<reference evidence="4 5" key="1">
    <citation type="journal article" date="2017" name="Genome Announc.">
        <title>Complete Genome Sequences of Two Acetylene-Fermenting Pelobacter acetylenicus Strains.</title>
        <authorList>
            <person name="Sutton J.M."/>
            <person name="Baesman S.M."/>
            <person name="Fierst J.L."/>
            <person name="Poret-Peterson A.T."/>
            <person name="Oremland R.S."/>
            <person name="Dunlap D.S."/>
            <person name="Akob D.M."/>
        </authorList>
    </citation>
    <scope>NUCLEOTIDE SEQUENCE [LARGE SCALE GENOMIC DNA]</scope>
    <source>
        <strain evidence="4 5">SFB93</strain>
    </source>
</reference>
<sequence>MMEDRPSQEILLESGTNEMEILEFYLGEQSFGINVQKLREIIQYEPEKTTTLPESKPSVMGTYLVRGQSISLIDLNKHLNPQQPDGEDPKRPVVLVCQFNQKITGFMVDDVNQIHRISWEDVRPMAPFIDKFRPRFTGSINVGSKEILIVDLEHILTELDPELSKVFAGTATEKQDTTAEGLSKAEQRQQVKLMLAEDSSIIRTGIQRVLTNSGYTQLTTFVDGEECYQALKKIHGQVDSEEEFLQQLNILITDIEMPKMDGMALCRRVREELGLKNLKVIMFSSLITEQMAAKCASIGANGSISKPQIPELVEMVDQFCL</sequence>
<dbReference type="EMBL" id="CP015519">
    <property type="protein sequence ID" value="APG27998.1"/>
    <property type="molecule type" value="Genomic_DNA"/>
</dbReference>
<dbReference type="PROSITE" id="PS50851">
    <property type="entry name" value="CHEW"/>
    <property type="match status" value="1"/>
</dbReference>
<evidence type="ECO:0000313" key="5">
    <source>
        <dbReference type="Proteomes" id="UP000182517"/>
    </source>
</evidence>
<dbReference type="SUPFAM" id="SSF50341">
    <property type="entry name" value="CheW-like"/>
    <property type="match status" value="1"/>
</dbReference>